<proteinExistence type="inferred from homology"/>
<feature type="transmembrane region" description="Helical" evidence="6">
    <location>
        <begin position="37"/>
        <end position="60"/>
    </location>
</feature>
<dbReference type="OMA" id="YDSATEC"/>
<sequence>EMEERQEIKTLVYNMPGSPAAPYPYPIVSPKQLPRDYVVWSLVNSSFMNVAFLGFVALVFSFKSRDCKVVGDIEGAAKYGSIAKKLNILALILGIVFFVIIVVMIVQTRMFTSVCPAVTLRQFRQF</sequence>
<protein>
    <submittedName>
        <fullName evidence="7">Uncharacterized protein</fullName>
    </submittedName>
</protein>
<comment type="subcellular location">
    <subcellularLocation>
        <location evidence="1">Membrane</location>
    </subcellularLocation>
</comment>
<dbReference type="GO" id="GO:0034341">
    <property type="term" value="P:response to type II interferon"/>
    <property type="evidence" value="ECO:0007669"/>
    <property type="project" value="TreeGrafter"/>
</dbReference>
<evidence type="ECO:0000256" key="2">
    <source>
        <dbReference type="ARBA" id="ARBA00006843"/>
    </source>
</evidence>
<evidence type="ECO:0000313" key="8">
    <source>
        <dbReference type="Proteomes" id="UP000694421"/>
    </source>
</evidence>
<dbReference type="GO" id="GO:0035456">
    <property type="term" value="P:response to interferon-beta"/>
    <property type="evidence" value="ECO:0007669"/>
    <property type="project" value="TreeGrafter"/>
</dbReference>
<comment type="similarity">
    <text evidence="2">Belongs to the CD225/Dispanin family.</text>
</comment>
<dbReference type="GO" id="GO:0005886">
    <property type="term" value="C:plasma membrane"/>
    <property type="evidence" value="ECO:0007669"/>
    <property type="project" value="TreeGrafter"/>
</dbReference>
<dbReference type="Ensembl" id="ENSSMRT00000020231.1">
    <property type="protein sequence ID" value="ENSSMRP00000017277.1"/>
    <property type="gene ID" value="ENSSMRG00000013462.1"/>
</dbReference>
<dbReference type="Pfam" id="PF04505">
    <property type="entry name" value="CD225"/>
    <property type="match status" value="1"/>
</dbReference>
<evidence type="ECO:0000256" key="6">
    <source>
        <dbReference type="SAM" id="Phobius"/>
    </source>
</evidence>
<keyword evidence="4 6" id="KW-1133">Transmembrane helix</keyword>
<keyword evidence="5 6" id="KW-0472">Membrane</keyword>
<dbReference type="PANTHER" id="PTHR13999:SF4">
    <property type="entry name" value="INTERFERON-INDUCED TRANSMEMBRANE PROTEIN 3"/>
    <property type="match status" value="1"/>
</dbReference>
<evidence type="ECO:0000256" key="3">
    <source>
        <dbReference type="ARBA" id="ARBA00022692"/>
    </source>
</evidence>
<dbReference type="InterPro" id="IPR007593">
    <property type="entry name" value="CD225/Dispanin_fam"/>
</dbReference>
<name>A0A8D0C3N9_SALMN</name>
<dbReference type="AlphaFoldDB" id="A0A8D0C3N9"/>
<dbReference type="GO" id="GO:0051607">
    <property type="term" value="P:defense response to virus"/>
    <property type="evidence" value="ECO:0007669"/>
    <property type="project" value="TreeGrafter"/>
</dbReference>
<keyword evidence="3 6" id="KW-0812">Transmembrane</keyword>
<evidence type="ECO:0000256" key="4">
    <source>
        <dbReference type="ARBA" id="ARBA00022989"/>
    </source>
</evidence>
<evidence type="ECO:0000313" key="7">
    <source>
        <dbReference type="Ensembl" id="ENSSMRP00000017277.1"/>
    </source>
</evidence>
<reference evidence="7" key="1">
    <citation type="submission" date="2025-08" db="UniProtKB">
        <authorList>
            <consortium name="Ensembl"/>
        </authorList>
    </citation>
    <scope>IDENTIFICATION</scope>
</reference>
<evidence type="ECO:0000256" key="1">
    <source>
        <dbReference type="ARBA" id="ARBA00004370"/>
    </source>
</evidence>
<dbReference type="Proteomes" id="UP000694421">
    <property type="component" value="Unplaced"/>
</dbReference>
<dbReference type="GO" id="GO:0035455">
    <property type="term" value="P:response to interferon-alpha"/>
    <property type="evidence" value="ECO:0007669"/>
    <property type="project" value="TreeGrafter"/>
</dbReference>
<dbReference type="GO" id="GO:0046597">
    <property type="term" value="P:host-mediated suppression of symbiont invasion"/>
    <property type="evidence" value="ECO:0007669"/>
    <property type="project" value="TreeGrafter"/>
</dbReference>
<dbReference type="PANTHER" id="PTHR13999">
    <property type="entry name" value="INTERFERON INDUCIBLE TRANSMEMBRANE PROTEIN"/>
    <property type="match status" value="1"/>
</dbReference>
<dbReference type="GO" id="GO:0060337">
    <property type="term" value="P:type I interferon-mediated signaling pathway"/>
    <property type="evidence" value="ECO:0007669"/>
    <property type="project" value="TreeGrafter"/>
</dbReference>
<dbReference type="GO" id="GO:0045071">
    <property type="term" value="P:negative regulation of viral genome replication"/>
    <property type="evidence" value="ECO:0007669"/>
    <property type="project" value="TreeGrafter"/>
</dbReference>
<feature type="transmembrane region" description="Helical" evidence="6">
    <location>
        <begin position="86"/>
        <end position="106"/>
    </location>
</feature>
<organism evidence="7 8">
    <name type="scientific">Salvator merianae</name>
    <name type="common">Argentine black and white tegu</name>
    <name type="synonym">Tupinambis merianae</name>
    <dbReference type="NCBI Taxonomy" id="96440"/>
    <lineage>
        <taxon>Eukaryota</taxon>
        <taxon>Metazoa</taxon>
        <taxon>Chordata</taxon>
        <taxon>Craniata</taxon>
        <taxon>Vertebrata</taxon>
        <taxon>Euteleostomi</taxon>
        <taxon>Lepidosauria</taxon>
        <taxon>Squamata</taxon>
        <taxon>Bifurcata</taxon>
        <taxon>Unidentata</taxon>
        <taxon>Episquamata</taxon>
        <taxon>Laterata</taxon>
        <taxon>Teiioidea</taxon>
        <taxon>Teiidae</taxon>
        <taxon>Salvator</taxon>
    </lineage>
</organism>
<keyword evidence="8" id="KW-1185">Reference proteome</keyword>
<reference evidence="7" key="2">
    <citation type="submission" date="2025-09" db="UniProtKB">
        <authorList>
            <consortium name="Ensembl"/>
        </authorList>
    </citation>
    <scope>IDENTIFICATION</scope>
</reference>
<dbReference type="InterPro" id="IPR051517">
    <property type="entry name" value="IFITM_antiviral_protein"/>
</dbReference>
<evidence type="ECO:0000256" key="5">
    <source>
        <dbReference type="ARBA" id="ARBA00023136"/>
    </source>
</evidence>
<dbReference type="GeneTree" id="ENSGT00950000182857"/>
<accession>A0A8D0C3N9</accession>